<sequence length="185" mass="21020">MIPYLFIAPFSALADIPFFFFHHPWLDVTDGPVSETLVASEVSLKGTHGLLLFCFVLLFFFLCFSVHVLVSLPRQSALRFFSFFFFFFFFFFWFFRVVFLDGGLLVLFRLGYGSICDVQGTGEERPRERRTGGILPLVWVDEGFGFGVLSNKSPALSGVEGENQGRAGGREGETLRKWRGREEGI</sequence>
<dbReference type="RefSeq" id="XP_028469001.1">
    <property type="nucleotide sequence ID" value="XM_028606575.1"/>
</dbReference>
<keyword evidence="1" id="KW-1133">Transmembrane helix</keyword>
<organism evidence="2 3">
    <name type="scientific">Sodiomyces alkalinus (strain CBS 110278 / VKM F-3762 / F11)</name>
    <name type="common">Alkaliphilic filamentous fungus</name>
    <dbReference type="NCBI Taxonomy" id="1314773"/>
    <lineage>
        <taxon>Eukaryota</taxon>
        <taxon>Fungi</taxon>
        <taxon>Dikarya</taxon>
        <taxon>Ascomycota</taxon>
        <taxon>Pezizomycotina</taxon>
        <taxon>Sordariomycetes</taxon>
        <taxon>Hypocreomycetidae</taxon>
        <taxon>Glomerellales</taxon>
        <taxon>Plectosphaerellaceae</taxon>
        <taxon>Sodiomyces</taxon>
    </lineage>
</organism>
<gene>
    <name evidence="2" type="ORF">SODALDRAFT_113994</name>
</gene>
<dbReference type="EMBL" id="ML119052">
    <property type="protein sequence ID" value="ROT41195.1"/>
    <property type="molecule type" value="Genomic_DNA"/>
</dbReference>
<evidence type="ECO:0008006" key="4">
    <source>
        <dbReference type="Google" id="ProtNLM"/>
    </source>
</evidence>
<evidence type="ECO:0000313" key="2">
    <source>
        <dbReference type="EMBL" id="ROT41195.1"/>
    </source>
</evidence>
<accession>A0A3N2Q3I8</accession>
<evidence type="ECO:0000256" key="1">
    <source>
        <dbReference type="SAM" id="Phobius"/>
    </source>
</evidence>
<dbReference type="Proteomes" id="UP000272025">
    <property type="component" value="Unassembled WGS sequence"/>
</dbReference>
<feature type="transmembrane region" description="Helical" evidence="1">
    <location>
        <begin position="77"/>
        <end position="99"/>
    </location>
</feature>
<proteinExistence type="predicted"/>
<evidence type="ECO:0000313" key="3">
    <source>
        <dbReference type="Proteomes" id="UP000272025"/>
    </source>
</evidence>
<keyword evidence="3" id="KW-1185">Reference proteome</keyword>
<keyword evidence="1" id="KW-0472">Membrane</keyword>
<reference evidence="2 3" key="1">
    <citation type="journal article" date="2018" name="Mol. Ecol.">
        <title>The obligate alkalophilic soda-lake fungus Sodiomyces alkalinus has shifted to a protein diet.</title>
        <authorList>
            <person name="Grum-Grzhimaylo A.A."/>
            <person name="Falkoski D.L."/>
            <person name="van den Heuvel J."/>
            <person name="Valero-Jimenez C.A."/>
            <person name="Min B."/>
            <person name="Choi I.G."/>
            <person name="Lipzen A."/>
            <person name="Daum C.G."/>
            <person name="Aanen D.K."/>
            <person name="Tsang A."/>
            <person name="Henrissat B."/>
            <person name="Bilanenko E.N."/>
            <person name="de Vries R.P."/>
            <person name="van Kan J.A.L."/>
            <person name="Grigoriev I.V."/>
            <person name="Debets A.J.M."/>
        </authorList>
    </citation>
    <scope>NUCLEOTIDE SEQUENCE [LARGE SCALE GENOMIC DNA]</scope>
    <source>
        <strain evidence="2 3">F11</strain>
    </source>
</reference>
<keyword evidence="1" id="KW-0812">Transmembrane</keyword>
<feature type="transmembrane region" description="Helical" evidence="1">
    <location>
        <begin position="50"/>
        <end position="70"/>
    </location>
</feature>
<dbReference type="GeneID" id="39575053"/>
<dbReference type="AlphaFoldDB" id="A0A3N2Q3I8"/>
<protein>
    <recommendedName>
        <fullName evidence="4">Transmembrane protein</fullName>
    </recommendedName>
</protein>
<name>A0A3N2Q3I8_SODAK</name>